<dbReference type="InterPro" id="IPR045004">
    <property type="entry name" value="ECH_dom"/>
</dbReference>
<evidence type="ECO:0000256" key="1">
    <source>
        <dbReference type="ARBA" id="ARBA00023002"/>
    </source>
</evidence>
<dbReference type="PANTHER" id="PTHR48075:SF7">
    <property type="entry name" value="3-HYDROXYACYL-COA DEHYDROGENASE-RELATED"/>
    <property type="match status" value="1"/>
</dbReference>
<dbReference type="SUPFAM" id="SSF51735">
    <property type="entry name" value="NAD(P)-binding Rossmann-fold domains"/>
    <property type="match status" value="1"/>
</dbReference>
<dbReference type="InterPro" id="IPR008927">
    <property type="entry name" value="6-PGluconate_DH-like_C_sf"/>
</dbReference>
<evidence type="ECO:0000259" key="6">
    <source>
        <dbReference type="Pfam" id="PF16113"/>
    </source>
</evidence>
<feature type="domain" description="3-hydroxyacyl-CoA dehydrogenase C-terminal" evidence="4">
    <location>
        <begin position="209"/>
        <end position="302"/>
    </location>
</feature>
<feature type="domain" description="Enoyl-CoA hydratase/isomerase" evidence="6">
    <location>
        <begin position="508"/>
        <end position="632"/>
    </location>
</feature>
<proteinExistence type="predicted"/>
<dbReference type="Gene3D" id="3.40.50.720">
    <property type="entry name" value="NAD(P)-binding Rossmann-like Domain"/>
    <property type="match status" value="1"/>
</dbReference>
<dbReference type="AlphaFoldDB" id="A0AAU7DND5"/>
<evidence type="ECO:0000256" key="2">
    <source>
        <dbReference type="ARBA" id="ARBA00023027"/>
    </source>
</evidence>
<dbReference type="Gene3D" id="1.10.1040.50">
    <property type="match status" value="1"/>
</dbReference>
<accession>A0AAU7DND5</accession>
<name>A0AAU7DND5_9BACT</name>
<keyword evidence="1" id="KW-0560">Oxidoreductase</keyword>
<dbReference type="SUPFAM" id="SSF52096">
    <property type="entry name" value="ClpP/crotonase"/>
    <property type="match status" value="1"/>
</dbReference>
<dbReference type="GO" id="GO:0003857">
    <property type="term" value="F:(3S)-3-hydroxyacyl-CoA dehydrogenase (NAD+) activity"/>
    <property type="evidence" value="ECO:0007669"/>
    <property type="project" value="UniProtKB-EC"/>
</dbReference>
<comment type="catalytic activity">
    <reaction evidence="3">
        <text>a (3S)-3-hydroxyacyl-CoA + NAD(+) = a 3-oxoacyl-CoA + NADH + H(+)</text>
        <dbReference type="Rhea" id="RHEA:22432"/>
        <dbReference type="ChEBI" id="CHEBI:15378"/>
        <dbReference type="ChEBI" id="CHEBI:57318"/>
        <dbReference type="ChEBI" id="CHEBI:57540"/>
        <dbReference type="ChEBI" id="CHEBI:57945"/>
        <dbReference type="ChEBI" id="CHEBI:90726"/>
        <dbReference type="EC" id="1.1.1.35"/>
    </reaction>
</comment>
<dbReference type="SUPFAM" id="SSF48179">
    <property type="entry name" value="6-phosphogluconate dehydrogenase C-terminal domain-like"/>
    <property type="match status" value="2"/>
</dbReference>
<dbReference type="CDD" id="cd06558">
    <property type="entry name" value="crotonase-like"/>
    <property type="match status" value="1"/>
</dbReference>
<dbReference type="Pfam" id="PF02737">
    <property type="entry name" value="3HCDH_N"/>
    <property type="match status" value="1"/>
</dbReference>
<gene>
    <name evidence="7" type="ORF">P8935_07550</name>
</gene>
<evidence type="ECO:0000259" key="5">
    <source>
        <dbReference type="Pfam" id="PF02737"/>
    </source>
</evidence>
<evidence type="ECO:0000259" key="4">
    <source>
        <dbReference type="Pfam" id="PF00725"/>
    </source>
</evidence>
<dbReference type="Gene3D" id="3.90.226.10">
    <property type="entry name" value="2-enoyl-CoA Hydratase, Chain A, domain 1"/>
    <property type="match status" value="1"/>
</dbReference>
<evidence type="ECO:0000256" key="3">
    <source>
        <dbReference type="ARBA" id="ARBA00049556"/>
    </source>
</evidence>
<dbReference type="PANTHER" id="PTHR48075">
    <property type="entry name" value="3-HYDROXYACYL-COA DEHYDROGENASE FAMILY PROTEIN"/>
    <property type="match status" value="1"/>
</dbReference>
<feature type="domain" description="3-hydroxyacyl-CoA dehydrogenase NAD binding" evidence="5">
    <location>
        <begin position="24"/>
        <end position="205"/>
    </location>
</feature>
<keyword evidence="2" id="KW-0520">NAD</keyword>
<dbReference type="InterPro" id="IPR029045">
    <property type="entry name" value="ClpP/crotonase-like_dom_sf"/>
</dbReference>
<dbReference type="Pfam" id="PF00725">
    <property type="entry name" value="3HCDH"/>
    <property type="match status" value="1"/>
</dbReference>
<protein>
    <submittedName>
        <fullName evidence="7">3-hydroxyacyl-CoA dehydrogenase NAD-binding domain-containing protein</fullName>
    </submittedName>
</protein>
<dbReference type="InterPro" id="IPR036291">
    <property type="entry name" value="NAD(P)-bd_dom_sf"/>
</dbReference>
<evidence type="ECO:0000313" key="7">
    <source>
        <dbReference type="EMBL" id="XBH19165.1"/>
    </source>
</evidence>
<dbReference type="Pfam" id="PF16113">
    <property type="entry name" value="ECH_2"/>
    <property type="match status" value="1"/>
</dbReference>
<dbReference type="RefSeq" id="WP_348264380.1">
    <property type="nucleotide sequence ID" value="NZ_CP121196.1"/>
</dbReference>
<reference evidence="7" key="1">
    <citation type="submission" date="2023-03" db="EMBL/GenBank/DDBJ databases">
        <title>Edaphobacter sp.</title>
        <authorList>
            <person name="Huber K.J."/>
            <person name="Papendorf J."/>
            <person name="Pilke C."/>
            <person name="Bunk B."/>
            <person name="Sproeer C."/>
            <person name="Pester M."/>
        </authorList>
    </citation>
    <scope>NUCLEOTIDE SEQUENCE</scope>
    <source>
        <strain evidence="7">DSM 110680</strain>
    </source>
</reference>
<dbReference type="EMBL" id="CP121196">
    <property type="protein sequence ID" value="XBH19165.1"/>
    <property type="molecule type" value="Genomic_DNA"/>
</dbReference>
<dbReference type="GO" id="GO:0006631">
    <property type="term" value="P:fatty acid metabolic process"/>
    <property type="evidence" value="ECO:0007669"/>
    <property type="project" value="InterPro"/>
</dbReference>
<dbReference type="GO" id="GO:0070403">
    <property type="term" value="F:NAD+ binding"/>
    <property type="evidence" value="ECO:0007669"/>
    <property type="project" value="InterPro"/>
</dbReference>
<organism evidence="7">
    <name type="scientific">Telmatobacter sp. DSM 110680</name>
    <dbReference type="NCBI Taxonomy" id="3036704"/>
    <lineage>
        <taxon>Bacteria</taxon>
        <taxon>Pseudomonadati</taxon>
        <taxon>Acidobacteriota</taxon>
        <taxon>Terriglobia</taxon>
        <taxon>Terriglobales</taxon>
        <taxon>Acidobacteriaceae</taxon>
        <taxon>Telmatobacter</taxon>
    </lineage>
</organism>
<dbReference type="InterPro" id="IPR006176">
    <property type="entry name" value="3-OHacyl-CoA_DH_NAD-bd"/>
</dbReference>
<sequence>MSSIASATTPVHRFAAQPLLVRRAAVLGAGTMGSRIAAHLANAGIPSLLLDMVPAGDGSRNRLAESALAALAKSKPAAFYESSLSSMVTVGNFEDDLPKLKQCDWVIEVVAENLEIKRTLLDRVLPHLSPDAVLSSNTSGLPIAKIAAGLQSHRDRFFGTHFFNPPRYMQLLEIIPTAESDPALVAAFATFADRALGKQVVFANDTPNFIGNRIGVFVMFLASTLMLEQGLTIEEVDALTGPALGFPRTGTFRLADMVGIDILAHVAANFPQGVTPGGFSQKLQEIVKLGWLGDKSGQGFYKKTRVTDGKDQRMVLDLDKFEYRPSAKPALPSLDIAKNANTVQERIKLLLANDPKKDKAARFLWPFLASLWNFAADRIGDASNDAPSIDQAMRAGFNWELGPFELWDAAGVRESVARMRDLTIPVSPAVEGLLDSALASTAVSWYSPDGPQCYNPVSGAWEPIPQQPGHARVADYRRTNGIVRSNAGASLVDIGDGIGCIELHSLKNAIGGDVVAMITSVLNPTSDAVKNFRGFVISGDRDRFSVGANLMQLLLGAQEGDWEEVEGAIRAFQQMSMSIKFCPRPVVVAPFNLTLGGGAEISLHAARRQPHAETYIGLVETGIGLIPGGGGTKEMLLRAVDAAAALAPPDPKDPPSRFAQSAEMNSALKRTLETIAMAKVSTSALEARALGLLLPADSITLNRERLLLDAKEQAIALAEGGYTAPQPRVIPAPGTASLAVLNTGVFLMGEAGFASEHDMKVARWVAYILCGGKVTAGSLVTEQYLLDLEREAFLSLCGERKTQERVAYTLKTGKPLRN</sequence>
<dbReference type="InterPro" id="IPR006108">
    <property type="entry name" value="3HC_DH_C"/>
</dbReference>